<comment type="domain">
    <text evidence="5">The PRC barrel domain binds ribosomal protein uS19.</text>
</comment>
<comment type="subcellular location">
    <subcellularLocation>
        <location evidence="5">Cytoplasm</location>
    </subcellularLocation>
</comment>
<keyword evidence="9" id="KW-1185">Reference proteome</keyword>
<feature type="domain" description="RimM N-terminal" evidence="6">
    <location>
        <begin position="4"/>
        <end position="85"/>
    </location>
</feature>
<evidence type="ECO:0000313" key="9">
    <source>
        <dbReference type="Proteomes" id="UP001501195"/>
    </source>
</evidence>
<comment type="function">
    <text evidence="5">An accessory protein needed during the final step in the assembly of 30S ribosomal subunit, possibly for assembly of the head region. Essential for efficient processing of 16S rRNA. May be needed both before and after RbfA during the maturation of 16S rRNA. It has affinity for free ribosomal 30S subunits but not for 70S ribosomes.</text>
</comment>
<dbReference type="NCBIfam" id="TIGR02273">
    <property type="entry name" value="16S_RimM"/>
    <property type="match status" value="1"/>
</dbReference>
<keyword evidence="2 5" id="KW-0690">Ribosome biogenesis</keyword>
<evidence type="ECO:0000256" key="5">
    <source>
        <dbReference type="HAMAP-Rule" id="MF_00014"/>
    </source>
</evidence>
<accession>A0ABP9HA38</accession>
<keyword evidence="3 5" id="KW-0698">rRNA processing</keyword>
<dbReference type="HAMAP" id="MF_00014">
    <property type="entry name" value="Ribosome_mat_RimM"/>
    <property type="match status" value="1"/>
</dbReference>
<dbReference type="PANTHER" id="PTHR33692:SF1">
    <property type="entry name" value="RIBOSOME MATURATION FACTOR RIMM"/>
    <property type="match status" value="1"/>
</dbReference>
<comment type="similarity">
    <text evidence="5">Belongs to the RimM family.</text>
</comment>
<evidence type="ECO:0000256" key="3">
    <source>
        <dbReference type="ARBA" id="ARBA00022552"/>
    </source>
</evidence>
<dbReference type="SUPFAM" id="SSF50346">
    <property type="entry name" value="PRC-barrel domain"/>
    <property type="match status" value="1"/>
</dbReference>
<dbReference type="Proteomes" id="UP001501195">
    <property type="component" value="Unassembled WGS sequence"/>
</dbReference>
<proteinExistence type="inferred from homology"/>
<dbReference type="Pfam" id="PF24986">
    <property type="entry name" value="PRC_RimM"/>
    <property type="match status" value="1"/>
</dbReference>
<keyword evidence="1 5" id="KW-0963">Cytoplasm</keyword>
<dbReference type="Pfam" id="PF01782">
    <property type="entry name" value="RimM"/>
    <property type="match status" value="1"/>
</dbReference>
<dbReference type="SUPFAM" id="SSF50447">
    <property type="entry name" value="Translation proteins"/>
    <property type="match status" value="1"/>
</dbReference>
<evidence type="ECO:0000313" key="8">
    <source>
        <dbReference type="EMBL" id="GAA4965314.1"/>
    </source>
</evidence>
<evidence type="ECO:0000259" key="7">
    <source>
        <dbReference type="Pfam" id="PF24986"/>
    </source>
</evidence>
<sequence>MDYVVARIGRPHGIRGEVTVEVRTDDPWRRLAAGAVLRTDPAGAGPLTVRSLREHQGTLLLGFAEHADRSGAETLRDVLLLVDVDEQGDAEEDAWYPHQLAGLVAVDTAGGVLGTVADLLTGTAQDLLVVRPAAGGADVLVPFVRALVPEVDVPGGRVVVDPPGGLFPSTGADGEDG</sequence>
<dbReference type="RefSeq" id="WP_345710803.1">
    <property type="nucleotide sequence ID" value="NZ_BAABIL010000057.1"/>
</dbReference>
<dbReference type="InterPro" id="IPR011961">
    <property type="entry name" value="RimM"/>
</dbReference>
<dbReference type="Gene3D" id="2.40.30.60">
    <property type="entry name" value="RimM"/>
    <property type="match status" value="1"/>
</dbReference>
<dbReference type="InterPro" id="IPR056792">
    <property type="entry name" value="PRC_RimM"/>
</dbReference>
<dbReference type="InterPro" id="IPR011033">
    <property type="entry name" value="PRC_barrel-like_sf"/>
</dbReference>
<protein>
    <recommendedName>
        <fullName evidence="5">Ribosome maturation factor RimM</fullName>
    </recommendedName>
</protein>
<dbReference type="InterPro" id="IPR009000">
    <property type="entry name" value="Transl_B-barrel_sf"/>
</dbReference>
<evidence type="ECO:0000256" key="4">
    <source>
        <dbReference type="ARBA" id="ARBA00023186"/>
    </source>
</evidence>
<evidence type="ECO:0000256" key="2">
    <source>
        <dbReference type="ARBA" id="ARBA00022517"/>
    </source>
</evidence>
<comment type="caution">
    <text evidence="8">The sequence shown here is derived from an EMBL/GenBank/DDBJ whole genome shotgun (WGS) entry which is preliminary data.</text>
</comment>
<evidence type="ECO:0000259" key="6">
    <source>
        <dbReference type="Pfam" id="PF01782"/>
    </source>
</evidence>
<reference evidence="9" key="1">
    <citation type="journal article" date="2019" name="Int. J. Syst. Evol. Microbiol.">
        <title>The Global Catalogue of Microorganisms (GCM) 10K type strain sequencing project: providing services to taxonomists for standard genome sequencing and annotation.</title>
        <authorList>
            <consortium name="The Broad Institute Genomics Platform"/>
            <consortium name="The Broad Institute Genome Sequencing Center for Infectious Disease"/>
            <person name="Wu L."/>
            <person name="Ma J."/>
        </authorList>
    </citation>
    <scope>NUCLEOTIDE SEQUENCE [LARGE SCALE GENOMIC DNA]</scope>
    <source>
        <strain evidence="9">JCM 18126</strain>
    </source>
</reference>
<dbReference type="PANTHER" id="PTHR33692">
    <property type="entry name" value="RIBOSOME MATURATION FACTOR RIMM"/>
    <property type="match status" value="1"/>
</dbReference>
<comment type="subunit">
    <text evidence="5">Binds ribosomal protein uS19.</text>
</comment>
<dbReference type="InterPro" id="IPR036976">
    <property type="entry name" value="RimM_N_sf"/>
</dbReference>
<feature type="domain" description="Ribosome maturation factor RimM PRC barrel" evidence="7">
    <location>
        <begin position="98"/>
        <end position="166"/>
    </location>
</feature>
<dbReference type="Gene3D" id="2.30.30.240">
    <property type="entry name" value="PRC-barrel domain"/>
    <property type="match status" value="1"/>
</dbReference>
<keyword evidence="4 5" id="KW-0143">Chaperone</keyword>
<gene>
    <name evidence="5 8" type="primary">rimM</name>
    <name evidence="8" type="ORF">GCM10023225_05580</name>
</gene>
<organism evidence="8 9">
    <name type="scientific">Kineococcus glutinatus</name>
    <dbReference type="NCBI Taxonomy" id="1070872"/>
    <lineage>
        <taxon>Bacteria</taxon>
        <taxon>Bacillati</taxon>
        <taxon>Actinomycetota</taxon>
        <taxon>Actinomycetes</taxon>
        <taxon>Kineosporiales</taxon>
        <taxon>Kineosporiaceae</taxon>
        <taxon>Kineococcus</taxon>
    </lineage>
</organism>
<evidence type="ECO:0000256" key="1">
    <source>
        <dbReference type="ARBA" id="ARBA00022490"/>
    </source>
</evidence>
<dbReference type="InterPro" id="IPR002676">
    <property type="entry name" value="RimM_N"/>
</dbReference>
<name>A0ABP9HA38_9ACTN</name>
<dbReference type="EMBL" id="BAABIL010000057">
    <property type="protein sequence ID" value="GAA4965314.1"/>
    <property type="molecule type" value="Genomic_DNA"/>
</dbReference>